<feature type="compositionally biased region" description="Low complexity" evidence="1">
    <location>
        <begin position="324"/>
        <end position="333"/>
    </location>
</feature>
<evidence type="ECO:0000313" key="3">
    <source>
        <dbReference type="Proteomes" id="UP000324832"/>
    </source>
</evidence>
<evidence type="ECO:0000256" key="1">
    <source>
        <dbReference type="SAM" id="MobiDB-lite"/>
    </source>
</evidence>
<feature type="non-terminal residue" evidence="2">
    <location>
        <position position="342"/>
    </location>
</feature>
<dbReference type="Proteomes" id="UP000324832">
    <property type="component" value="Unassembled WGS sequence"/>
</dbReference>
<feature type="region of interest" description="Disordered" evidence="1">
    <location>
        <begin position="310"/>
        <end position="342"/>
    </location>
</feature>
<evidence type="ECO:0000313" key="2">
    <source>
        <dbReference type="EMBL" id="VVC94535.1"/>
    </source>
</evidence>
<dbReference type="EMBL" id="FZQP02002026">
    <property type="protein sequence ID" value="VVC94535.1"/>
    <property type="molecule type" value="Genomic_DNA"/>
</dbReference>
<keyword evidence="3" id="KW-1185">Reference proteome</keyword>
<dbReference type="AlphaFoldDB" id="A0A5E4QBV8"/>
<proteinExistence type="predicted"/>
<reference evidence="2 3" key="1">
    <citation type="submission" date="2017-07" db="EMBL/GenBank/DDBJ databases">
        <authorList>
            <person name="Talla V."/>
            <person name="Backstrom N."/>
        </authorList>
    </citation>
    <scope>NUCLEOTIDE SEQUENCE [LARGE SCALE GENOMIC DNA]</scope>
</reference>
<name>A0A5E4QBV8_9NEOP</name>
<protein>
    <submittedName>
        <fullName evidence="2">Uncharacterized protein</fullName>
    </submittedName>
</protein>
<sequence length="342" mass="38359">MMSLNIKSNKYKPQLKSVFHHKLLNQESSVSNDTDAEAQSRKSYKRHRISRIMKIPLSARQSVLNAQTGSNAADIDKNNGSNQVIMRNLFNGGRKNSIETKLGGRIILTENIGPYIHSLVGNGKNSTQAKQLLFSINSNGKFVVRDPKKDGTEKETEIEGKALEILLQHLNISKDDLGEGRSGNLLIIYSDLEKPAVKNTQTTVEIIEKIKKVDRILLRLFLKYNISTSIYDKIVSNKTFSKNSTVEETIKVEHEHYKALIKALLHHLIVSGGNSKKVIKILNSIVSENNIEINVENLYTNEMEEILSDHQTENKNSSKKYIESNDALVSSDSVSDESSNDP</sequence>
<accession>A0A5E4QBV8</accession>
<gene>
    <name evidence="2" type="ORF">LSINAPIS_LOCUS6454</name>
</gene>
<organism evidence="2 3">
    <name type="scientific">Leptidea sinapis</name>
    <dbReference type="NCBI Taxonomy" id="189913"/>
    <lineage>
        <taxon>Eukaryota</taxon>
        <taxon>Metazoa</taxon>
        <taxon>Ecdysozoa</taxon>
        <taxon>Arthropoda</taxon>
        <taxon>Hexapoda</taxon>
        <taxon>Insecta</taxon>
        <taxon>Pterygota</taxon>
        <taxon>Neoptera</taxon>
        <taxon>Endopterygota</taxon>
        <taxon>Lepidoptera</taxon>
        <taxon>Glossata</taxon>
        <taxon>Ditrysia</taxon>
        <taxon>Papilionoidea</taxon>
        <taxon>Pieridae</taxon>
        <taxon>Dismorphiinae</taxon>
        <taxon>Leptidea</taxon>
    </lineage>
</organism>